<name>A4J1U9_DESRM</name>
<dbReference type="AlphaFoldDB" id="A4J1U9"/>
<organism evidence="1 2">
    <name type="scientific">Desulforamulus reducens (strain ATCC BAA-1160 / DSM 100696 / MI-1)</name>
    <name type="common">Desulfotomaculum reducens</name>
    <dbReference type="NCBI Taxonomy" id="349161"/>
    <lineage>
        <taxon>Bacteria</taxon>
        <taxon>Bacillati</taxon>
        <taxon>Bacillota</taxon>
        <taxon>Clostridia</taxon>
        <taxon>Eubacteriales</taxon>
        <taxon>Peptococcaceae</taxon>
        <taxon>Desulforamulus</taxon>
    </lineage>
</organism>
<dbReference type="Proteomes" id="UP000001556">
    <property type="component" value="Chromosome"/>
</dbReference>
<reference evidence="1 2" key="1">
    <citation type="submission" date="2007-03" db="EMBL/GenBank/DDBJ databases">
        <title>Complete sequence of Desulfotomaculum reducens MI-1.</title>
        <authorList>
            <consortium name="US DOE Joint Genome Institute"/>
            <person name="Copeland A."/>
            <person name="Lucas S."/>
            <person name="Lapidus A."/>
            <person name="Barry K."/>
            <person name="Detter J.C."/>
            <person name="Glavina del Rio T."/>
            <person name="Hammon N."/>
            <person name="Israni S."/>
            <person name="Dalin E."/>
            <person name="Tice H."/>
            <person name="Pitluck S."/>
            <person name="Sims D."/>
            <person name="Brettin T."/>
            <person name="Bruce D."/>
            <person name="Han C."/>
            <person name="Tapia R."/>
            <person name="Schmutz J."/>
            <person name="Larimer F."/>
            <person name="Land M."/>
            <person name="Hauser L."/>
            <person name="Kyrpides N."/>
            <person name="Kim E."/>
            <person name="Tebo B.M."/>
            <person name="Richardson P."/>
        </authorList>
    </citation>
    <scope>NUCLEOTIDE SEQUENCE [LARGE SCALE GENOMIC DNA]</scope>
    <source>
        <strain evidence="1 2">MI-1</strain>
    </source>
</reference>
<sequence>MLAIEEKINEVEEKIDKWLIDRLDSSIPRNKYIYHCNLAFIDIVIDQKILFTPFEKHYLFSLSYNTHIAHLKLKEELNFDYSFDHALYAFAFDMILRGMQYSMLCDIFPLLHSGKATMRIEGSNIFFDVRSIPKKNYRYISDYSIRKALSYTLQTANGKFTNWDDEKIAMKLSDLYIHFWNENMIYSDYEPYSRLDWGGISFFFIVASMRRFNKLYKKDFDIVSLDSQKMMILLSHKGVEELRGFVPTTNDELYKMALEDNIYKPIGKGSFPKLSVSEAPLNSTKDGFIFANPLVILFNDSLETRFLNYLRKSDNERYLRIKDKIKERVIPLIIEMIKYKFPETVSIPNFHVKIPLKKKNKRECDLLIVDECGFALYLEIKHFYYPQSFCETKKVDAELTKALEKMPDQLNAISENWGNIKSTYRINTELTELHGIIVSHRYLGYDVEIDLQTPIVSAANLYESIAEANNLREVFLGCKEIDDIYPTVRFIRKELSCYFAGYNFNLEIECLDPLFEISLIKSYREQIYRNVTSTKPKSFDNISDLAHAYLEEFKS</sequence>
<dbReference type="KEGG" id="drm:Dred_0507"/>
<protein>
    <submittedName>
        <fullName evidence="1">Uncharacterized protein</fullName>
    </submittedName>
</protein>
<evidence type="ECO:0000313" key="1">
    <source>
        <dbReference type="EMBL" id="ABO49052.1"/>
    </source>
</evidence>
<keyword evidence="2" id="KW-1185">Reference proteome</keyword>
<accession>A4J1U9</accession>
<proteinExistence type="predicted"/>
<evidence type="ECO:0000313" key="2">
    <source>
        <dbReference type="Proteomes" id="UP000001556"/>
    </source>
</evidence>
<gene>
    <name evidence="1" type="ordered locus">Dred_0507</name>
</gene>
<dbReference type="HOGENOM" id="CLU_490700_0_0_9"/>
<dbReference type="OrthoDB" id="9816937at2"/>
<dbReference type="EMBL" id="CP000612">
    <property type="protein sequence ID" value="ABO49052.1"/>
    <property type="molecule type" value="Genomic_DNA"/>
</dbReference>